<comment type="subcellular location">
    <subcellularLocation>
        <location evidence="2">Cell membrane</location>
    </subcellularLocation>
</comment>
<dbReference type="NCBIfam" id="TIGR00229">
    <property type="entry name" value="sensory_box"/>
    <property type="match status" value="6"/>
</dbReference>
<evidence type="ECO:0000256" key="12">
    <source>
        <dbReference type="PROSITE-ProRule" id="PRU00169"/>
    </source>
</evidence>
<evidence type="ECO:0000256" key="9">
    <source>
        <dbReference type="ARBA" id="ARBA00022840"/>
    </source>
</evidence>
<dbReference type="PRINTS" id="PR00344">
    <property type="entry name" value="BCTRLSENSOR"/>
</dbReference>
<dbReference type="Gene3D" id="1.10.287.130">
    <property type="match status" value="1"/>
</dbReference>
<dbReference type="Pfam" id="PF02518">
    <property type="entry name" value="HATPase_c"/>
    <property type="match status" value="1"/>
</dbReference>
<dbReference type="AlphaFoldDB" id="A0A434AX82"/>
<evidence type="ECO:0000256" key="3">
    <source>
        <dbReference type="ARBA" id="ARBA00012438"/>
    </source>
</evidence>
<dbReference type="SMART" id="SM00448">
    <property type="entry name" value="REC"/>
    <property type="match status" value="1"/>
</dbReference>
<evidence type="ECO:0000256" key="8">
    <source>
        <dbReference type="ARBA" id="ARBA00022777"/>
    </source>
</evidence>
<feature type="domain" description="Histidine kinase" evidence="14">
    <location>
        <begin position="830"/>
        <end position="1048"/>
    </location>
</feature>
<feature type="coiled-coil region" evidence="13">
    <location>
        <begin position="19"/>
        <end position="46"/>
    </location>
</feature>
<dbReference type="SUPFAM" id="SSF52172">
    <property type="entry name" value="CheY-like"/>
    <property type="match status" value="1"/>
</dbReference>
<evidence type="ECO:0000256" key="5">
    <source>
        <dbReference type="ARBA" id="ARBA00022553"/>
    </source>
</evidence>
<dbReference type="Gene3D" id="3.40.50.2300">
    <property type="match status" value="1"/>
</dbReference>
<dbReference type="InterPro" id="IPR000700">
    <property type="entry name" value="PAS-assoc_C"/>
</dbReference>
<evidence type="ECO:0000256" key="11">
    <source>
        <dbReference type="ARBA" id="ARBA00023136"/>
    </source>
</evidence>
<dbReference type="EC" id="2.7.13.3" evidence="3"/>
<organism evidence="18 19">
    <name type="scientific">Ancylomarina longa</name>
    <dbReference type="NCBI Taxonomy" id="2487017"/>
    <lineage>
        <taxon>Bacteria</taxon>
        <taxon>Pseudomonadati</taxon>
        <taxon>Bacteroidota</taxon>
        <taxon>Bacteroidia</taxon>
        <taxon>Marinilabiliales</taxon>
        <taxon>Marinifilaceae</taxon>
        <taxon>Ancylomarina</taxon>
    </lineage>
</organism>
<evidence type="ECO:0000256" key="6">
    <source>
        <dbReference type="ARBA" id="ARBA00022679"/>
    </source>
</evidence>
<dbReference type="InterPro" id="IPR003594">
    <property type="entry name" value="HATPase_dom"/>
</dbReference>
<keyword evidence="19" id="KW-1185">Reference proteome</keyword>
<dbReference type="Pfam" id="PF13426">
    <property type="entry name" value="PAS_9"/>
    <property type="match status" value="4"/>
</dbReference>
<feature type="domain" description="PAS" evidence="16">
    <location>
        <begin position="687"/>
        <end position="733"/>
    </location>
</feature>
<evidence type="ECO:0000256" key="7">
    <source>
        <dbReference type="ARBA" id="ARBA00022741"/>
    </source>
</evidence>
<evidence type="ECO:0000256" key="2">
    <source>
        <dbReference type="ARBA" id="ARBA00004236"/>
    </source>
</evidence>
<dbReference type="InterPro" id="IPR001789">
    <property type="entry name" value="Sig_transdc_resp-reg_receiver"/>
</dbReference>
<proteinExistence type="predicted"/>
<dbReference type="InterPro" id="IPR011006">
    <property type="entry name" value="CheY-like_superfamily"/>
</dbReference>
<dbReference type="GO" id="GO:0005524">
    <property type="term" value="F:ATP binding"/>
    <property type="evidence" value="ECO:0007669"/>
    <property type="project" value="UniProtKB-KW"/>
</dbReference>
<keyword evidence="5 12" id="KW-0597">Phosphoprotein</keyword>
<dbReference type="FunFam" id="3.30.565.10:FF:000023">
    <property type="entry name" value="PAS domain-containing sensor histidine kinase"/>
    <property type="match status" value="1"/>
</dbReference>
<evidence type="ECO:0000256" key="1">
    <source>
        <dbReference type="ARBA" id="ARBA00000085"/>
    </source>
</evidence>
<accession>A0A434AX82</accession>
<protein>
    <recommendedName>
        <fullName evidence="3">histidine kinase</fullName>
        <ecNumber evidence="3">2.7.13.3</ecNumber>
    </recommendedName>
</protein>
<comment type="caution">
    <text evidence="18">The sequence shown here is derived from an EMBL/GenBank/DDBJ whole genome shotgun (WGS) entry which is preliminary data.</text>
</comment>
<feature type="domain" description="PAS" evidence="16">
    <location>
        <begin position="189"/>
        <end position="233"/>
    </location>
</feature>
<evidence type="ECO:0000256" key="13">
    <source>
        <dbReference type="SAM" id="Coils"/>
    </source>
</evidence>
<dbReference type="PROSITE" id="PS50113">
    <property type="entry name" value="PAC"/>
    <property type="match status" value="3"/>
</dbReference>
<gene>
    <name evidence="18" type="ORF">DLK05_06040</name>
</gene>
<dbReference type="OrthoDB" id="9796457at2"/>
<keyword evidence="4" id="KW-1003">Cell membrane</keyword>
<dbReference type="Pfam" id="PF00512">
    <property type="entry name" value="HisKA"/>
    <property type="match status" value="1"/>
</dbReference>
<dbReference type="Gene3D" id="3.30.450.20">
    <property type="entry name" value="PAS domain"/>
    <property type="match status" value="6"/>
</dbReference>
<keyword evidence="7" id="KW-0547">Nucleotide-binding</keyword>
<feature type="domain" description="PAS" evidence="16">
    <location>
        <begin position="331"/>
        <end position="384"/>
    </location>
</feature>
<dbReference type="InterPro" id="IPR035965">
    <property type="entry name" value="PAS-like_dom_sf"/>
</dbReference>
<evidence type="ECO:0000313" key="19">
    <source>
        <dbReference type="Proteomes" id="UP000282985"/>
    </source>
</evidence>
<dbReference type="CDD" id="cd00130">
    <property type="entry name" value="PAS"/>
    <property type="match status" value="5"/>
</dbReference>
<dbReference type="PROSITE" id="PS50109">
    <property type="entry name" value="HIS_KIN"/>
    <property type="match status" value="1"/>
</dbReference>
<dbReference type="PROSITE" id="PS50110">
    <property type="entry name" value="RESPONSE_REGULATORY"/>
    <property type="match status" value="1"/>
</dbReference>
<keyword evidence="6" id="KW-0808">Transferase</keyword>
<dbReference type="SMART" id="SM00091">
    <property type="entry name" value="PAS"/>
    <property type="match status" value="6"/>
</dbReference>
<dbReference type="InterPro" id="IPR001610">
    <property type="entry name" value="PAC"/>
</dbReference>
<dbReference type="GO" id="GO:0005886">
    <property type="term" value="C:plasma membrane"/>
    <property type="evidence" value="ECO:0007669"/>
    <property type="project" value="UniProtKB-SubCell"/>
</dbReference>
<sequence length="1190" mass="137626">MQCNKKNLLQESNFKNRIMAEQDKTKGELTKEIKRLQQEIGSLKASFDNSVVRDKQELKKQILSKSELQVLIDNKKESIWSIDNNYNILACNNYFKNAFFAAYQQELKVGMNILETLSPELLAFWKPKYDAALLGKNISFEFSETILGEHYYFNVDLNSILENGEIKGVAAFSVDVTTLKKTEESIIKSKKLHRNFLENNEAVILAFETETSRITFANNSAVEFYGWEKEQLLQMNINQINTLPPKEIKSKIIEARKKNHNFCTFKHRLANGSIRDVEVYQTKLNLNNKEIFSLIVHDISEQKKVEEALRWAKFKFRTFADYTADWEYWENEDNKIMYMSPSCEKFTGYTADEFISNPELANSIIHPDDLNAVLKHHDKTYSYHDRDKLENIEFRIVKKDGFIVNTYHTCRPIYDENKDFLGRRVSNRDITERLQSRKALQESEKRFQILFNKAPLGYQSLDYKGNFIEINQQWLDMLGYSREEVIGNWFGKFMTVSSQEKVKNTFPLFLKQGYINTKFEMVHKNGSLLTINFVGKIGNDSNDNFLQTHCILQDITASKIAEDALKESERKFRRLFDDHAAVKLLIDPETGNIADANKSAIAFYGWSYEELKSMNIDQINTLEPEELRREMGDARNNSRNFFEFRHYLKNGKIKDVAVFSSKIEIEGKEYLHSIIQDITQSKLAEKQLKLLGQAIDQNPVIILIANKVGEIEYVNPIFTKVTGYTREEVMGKNPRFLQSGEHKHEFYKELWDTITSGKNWHGEFHNKNKNGEYYWENAIISPVFDDHNKILHFLAVKEDITEKKKMISDLIAAKDKAEESDRLKSAFLANMSHEIRTPMNAILGFSELLKEPDLANEQQQDYIALIEKGGARMLNIINQIMDISKIESNLMEVSIKEININKQIEHTYNFLRSQVEAKGLEISYKTPLQDKDAIIKTDPDKVLAVLLNLVNNAFKYTDKGTIEFGYEKKDKYLEFFVKDTGIGVPQNRQKAIFERFIQADIEDKMARQGAGLGLSISKAYVEMLGGKIWLVSEKDRGSVFYFTLPYNTDKAKNVILKNVISASGENYAKNLKILIAEDDETSEKLAEIMIDKFGKEILIARTGQEAVEICKNNPDIDLVLMDILMPEMNGLEATEKIRQFNKEIIIIAQTAYAMKGDREKAINAGCNDYISKPIKKSILLELMKKYFKKD</sequence>
<dbReference type="InterPro" id="IPR004358">
    <property type="entry name" value="Sig_transdc_His_kin-like_C"/>
</dbReference>
<dbReference type="SMART" id="SM00387">
    <property type="entry name" value="HATPase_c"/>
    <property type="match status" value="1"/>
</dbReference>
<comment type="catalytic activity">
    <reaction evidence="1">
        <text>ATP + protein L-histidine = ADP + protein N-phospho-L-histidine.</text>
        <dbReference type="EC" id="2.7.13.3"/>
    </reaction>
</comment>
<dbReference type="PANTHER" id="PTHR45339">
    <property type="entry name" value="HYBRID SIGNAL TRANSDUCTION HISTIDINE KINASE J"/>
    <property type="match status" value="1"/>
</dbReference>
<feature type="domain" description="PAS" evidence="16">
    <location>
        <begin position="443"/>
        <end position="513"/>
    </location>
</feature>
<evidence type="ECO:0000259" key="17">
    <source>
        <dbReference type="PROSITE" id="PS50113"/>
    </source>
</evidence>
<feature type="domain" description="PAC" evidence="17">
    <location>
        <begin position="390"/>
        <end position="442"/>
    </location>
</feature>
<dbReference type="SMART" id="SM00086">
    <property type="entry name" value="PAC"/>
    <property type="match status" value="5"/>
</dbReference>
<dbReference type="InterPro" id="IPR005467">
    <property type="entry name" value="His_kinase_dom"/>
</dbReference>
<evidence type="ECO:0000256" key="4">
    <source>
        <dbReference type="ARBA" id="ARBA00022475"/>
    </source>
</evidence>
<feature type="domain" description="PAC" evidence="17">
    <location>
        <begin position="760"/>
        <end position="812"/>
    </location>
</feature>
<dbReference type="PROSITE" id="PS50112">
    <property type="entry name" value="PAS"/>
    <property type="match status" value="5"/>
</dbReference>
<dbReference type="Pfam" id="PF08447">
    <property type="entry name" value="PAS_3"/>
    <property type="match status" value="1"/>
</dbReference>
<keyword evidence="13" id="KW-0175">Coiled coil</keyword>
<dbReference type="Gene3D" id="3.30.565.10">
    <property type="entry name" value="Histidine kinase-like ATPase, C-terminal domain"/>
    <property type="match status" value="1"/>
</dbReference>
<dbReference type="InterPro" id="IPR000014">
    <property type="entry name" value="PAS"/>
</dbReference>
<dbReference type="EMBL" id="RJJX01000005">
    <property type="protein sequence ID" value="RUT79036.1"/>
    <property type="molecule type" value="Genomic_DNA"/>
</dbReference>
<reference evidence="18 19" key="1">
    <citation type="submission" date="2018-11" db="EMBL/GenBank/DDBJ databases">
        <title>Parancylomarina longa gen. nov., sp. nov., isolated from sediments of southern Okinawa.</title>
        <authorList>
            <person name="Fu T."/>
        </authorList>
    </citation>
    <scope>NUCLEOTIDE SEQUENCE [LARGE SCALE GENOMIC DNA]</scope>
    <source>
        <strain evidence="18 19">T3-2 S1-C</strain>
    </source>
</reference>
<evidence type="ECO:0000313" key="18">
    <source>
        <dbReference type="EMBL" id="RUT79036.1"/>
    </source>
</evidence>
<feature type="domain" description="Response regulatory" evidence="15">
    <location>
        <begin position="1072"/>
        <end position="1187"/>
    </location>
</feature>
<keyword evidence="8 18" id="KW-0418">Kinase</keyword>
<dbReference type="InterPro" id="IPR003661">
    <property type="entry name" value="HisK_dim/P_dom"/>
</dbReference>
<evidence type="ECO:0000259" key="15">
    <source>
        <dbReference type="PROSITE" id="PS50110"/>
    </source>
</evidence>
<dbReference type="SMART" id="SM00388">
    <property type="entry name" value="HisKA"/>
    <property type="match status" value="1"/>
</dbReference>
<dbReference type="SUPFAM" id="SSF55874">
    <property type="entry name" value="ATPase domain of HSP90 chaperone/DNA topoisomerase II/histidine kinase"/>
    <property type="match status" value="1"/>
</dbReference>
<dbReference type="CDD" id="cd17546">
    <property type="entry name" value="REC_hyHK_CKI1_RcsC-like"/>
    <property type="match status" value="1"/>
</dbReference>
<keyword evidence="9" id="KW-0067">ATP-binding</keyword>
<evidence type="ECO:0000259" key="14">
    <source>
        <dbReference type="PROSITE" id="PS50109"/>
    </source>
</evidence>
<dbReference type="Pfam" id="PF00072">
    <property type="entry name" value="Response_reg"/>
    <property type="match status" value="1"/>
</dbReference>
<keyword evidence="10" id="KW-0902">Two-component regulatory system</keyword>
<feature type="domain" description="PAC" evidence="17">
    <location>
        <begin position="515"/>
        <end position="567"/>
    </location>
</feature>
<name>A0A434AX82_9BACT</name>
<dbReference type="PANTHER" id="PTHR45339:SF1">
    <property type="entry name" value="HYBRID SIGNAL TRANSDUCTION HISTIDINE KINASE J"/>
    <property type="match status" value="1"/>
</dbReference>
<evidence type="ECO:0000256" key="10">
    <source>
        <dbReference type="ARBA" id="ARBA00023012"/>
    </source>
</evidence>
<feature type="modified residue" description="4-aspartylphosphate" evidence="12">
    <location>
        <position position="1122"/>
    </location>
</feature>
<dbReference type="InterPro" id="IPR036097">
    <property type="entry name" value="HisK_dim/P_sf"/>
</dbReference>
<dbReference type="InterPro" id="IPR013655">
    <property type="entry name" value="PAS_fold_3"/>
</dbReference>
<keyword evidence="11" id="KW-0472">Membrane</keyword>
<dbReference type="Proteomes" id="UP000282985">
    <property type="component" value="Unassembled WGS sequence"/>
</dbReference>
<dbReference type="InterPro" id="IPR036890">
    <property type="entry name" value="HATPase_C_sf"/>
</dbReference>
<dbReference type="CDD" id="cd00082">
    <property type="entry name" value="HisKA"/>
    <property type="match status" value="1"/>
</dbReference>
<dbReference type="GO" id="GO:0000155">
    <property type="term" value="F:phosphorelay sensor kinase activity"/>
    <property type="evidence" value="ECO:0007669"/>
    <property type="project" value="InterPro"/>
</dbReference>
<evidence type="ECO:0000259" key="16">
    <source>
        <dbReference type="PROSITE" id="PS50112"/>
    </source>
</evidence>
<dbReference type="SUPFAM" id="SSF47384">
    <property type="entry name" value="Homodimeric domain of signal transducing histidine kinase"/>
    <property type="match status" value="1"/>
</dbReference>
<feature type="domain" description="PAS" evidence="16">
    <location>
        <begin position="568"/>
        <end position="626"/>
    </location>
</feature>
<dbReference type="SUPFAM" id="SSF55785">
    <property type="entry name" value="PYP-like sensor domain (PAS domain)"/>
    <property type="match status" value="6"/>
</dbReference>